<evidence type="ECO:0000313" key="4">
    <source>
        <dbReference type="Proteomes" id="UP000728185"/>
    </source>
</evidence>
<name>A0A8E0RUB5_9TREM</name>
<dbReference type="PANTHER" id="PTHR11851">
    <property type="entry name" value="METALLOPROTEASE"/>
    <property type="match status" value="1"/>
</dbReference>
<evidence type="ECO:0000259" key="1">
    <source>
        <dbReference type="Pfam" id="PF00675"/>
    </source>
</evidence>
<dbReference type="GO" id="GO:0046872">
    <property type="term" value="F:metal ion binding"/>
    <property type="evidence" value="ECO:0007669"/>
    <property type="project" value="InterPro"/>
</dbReference>
<keyword evidence="4" id="KW-1185">Reference proteome</keyword>
<dbReference type="OrthoDB" id="6369905at2759"/>
<reference evidence="3" key="1">
    <citation type="submission" date="2019-05" db="EMBL/GenBank/DDBJ databases">
        <title>Annotation for the trematode Fasciolopsis buski.</title>
        <authorList>
            <person name="Choi Y.-J."/>
        </authorList>
    </citation>
    <scope>NUCLEOTIDE SEQUENCE</scope>
    <source>
        <strain evidence="3">HT</strain>
        <tissue evidence="3">Whole worm</tissue>
    </source>
</reference>
<sequence length="480" mass="52247">MRVLADFVILFPQQSSHFCRFVVPSRNVLSAAALKPSILAKPVFSTSEEGYQLASIAQPNLWAGLTRIAIVFNAGSRHEPSCKDRGITHLIRRAFGMSTPQFTAANLTRHFQQMGARVVCTTTREHMIYTVDVAPNFATRAGYLLAEMATNQAYYSWELKSTVNKLMKKDIELLNRRHLEALSMELLHEAAFGTSPSGSGLGNPLVAPMDRVGSYSLEQIEEFHKHFFTPTKCTMALVGNNDTSEAGIEQLHEIKAGLRVRPPHVLPASGVPHGFVGGEIRRDLAAATEAYAQIAWPTSGDGPDKLSFDLAACLLTGAMNRISFGGNGSRERLNTGLHENDPTRTVAFHKAYTDNGLFGLSLRGPCALLINDRLSQVIRMMRNLKITSEQLNNAKSICKANILMDLECPANLGIDLAIQASKQNHTYETPESRAARVDSVDASAVNAALQKALKSPLVALSVVGLDAGFVLPLPVLLSTK</sequence>
<evidence type="ECO:0000313" key="3">
    <source>
        <dbReference type="EMBL" id="KAA0188201.1"/>
    </source>
</evidence>
<feature type="domain" description="Peptidase M16 C-terminal" evidence="2">
    <location>
        <begin position="216"/>
        <end position="396"/>
    </location>
</feature>
<dbReference type="GO" id="GO:0005739">
    <property type="term" value="C:mitochondrion"/>
    <property type="evidence" value="ECO:0007669"/>
    <property type="project" value="TreeGrafter"/>
</dbReference>
<dbReference type="InterPro" id="IPR011765">
    <property type="entry name" value="Pept_M16_N"/>
</dbReference>
<dbReference type="PANTHER" id="PTHR11851:SF226">
    <property type="entry name" value="CYTOCHROME B-C1 COMPLEX SUBUNIT 2, MITOCHONDRIAL"/>
    <property type="match status" value="1"/>
</dbReference>
<dbReference type="InterPro" id="IPR011249">
    <property type="entry name" value="Metalloenz_LuxS/M16"/>
</dbReference>
<dbReference type="Pfam" id="PF05193">
    <property type="entry name" value="Peptidase_M16_C"/>
    <property type="match status" value="1"/>
</dbReference>
<protein>
    <submittedName>
        <fullName evidence="3">Cytochrome b-c1 complex subunit 2 mitochondrial</fullName>
    </submittedName>
</protein>
<evidence type="ECO:0000259" key="2">
    <source>
        <dbReference type="Pfam" id="PF05193"/>
    </source>
</evidence>
<dbReference type="InterPro" id="IPR050361">
    <property type="entry name" value="MPP/UQCRC_Complex"/>
</dbReference>
<dbReference type="EMBL" id="LUCM01008560">
    <property type="protein sequence ID" value="KAA0188201.1"/>
    <property type="molecule type" value="Genomic_DNA"/>
</dbReference>
<feature type="domain" description="Peptidase M16 N-terminal" evidence="1">
    <location>
        <begin position="67"/>
        <end position="204"/>
    </location>
</feature>
<dbReference type="Pfam" id="PF00675">
    <property type="entry name" value="Peptidase_M16"/>
    <property type="match status" value="1"/>
</dbReference>
<gene>
    <name evidence="3" type="ORF">FBUS_08761</name>
</gene>
<comment type="caution">
    <text evidence="3">The sequence shown here is derived from an EMBL/GenBank/DDBJ whole genome shotgun (WGS) entry which is preliminary data.</text>
</comment>
<dbReference type="InterPro" id="IPR007863">
    <property type="entry name" value="Peptidase_M16_C"/>
</dbReference>
<proteinExistence type="predicted"/>
<dbReference type="Proteomes" id="UP000728185">
    <property type="component" value="Unassembled WGS sequence"/>
</dbReference>
<organism evidence="3 4">
    <name type="scientific">Fasciolopsis buskii</name>
    <dbReference type="NCBI Taxonomy" id="27845"/>
    <lineage>
        <taxon>Eukaryota</taxon>
        <taxon>Metazoa</taxon>
        <taxon>Spiralia</taxon>
        <taxon>Lophotrochozoa</taxon>
        <taxon>Platyhelminthes</taxon>
        <taxon>Trematoda</taxon>
        <taxon>Digenea</taxon>
        <taxon>Plagiorchiida</taxon>
        <taxon>Echinostomata</taxon>
        <taxon>Echinostomatoidea</taxon>
        <taxon>Fasciolidae</taxon>
        <taxon>Fasciolopsis</taxon>
    </lineage>
</organism>
<dbReference type="Gene3D" id="3.30.830.10">
    <property type="entry name" value="Metalloenzyme, LuxS/M16 peptidase-like"/>
    <property type="match status" value="2"/>
</dbReference>
<dbReference type="AlphaFoldDB" id="A0A8E0RUB5"/>
<dbReference type="SUPFAM" id="SSF63411">
    <property type="entry name" value="LuxS/MPP-like metallohydrolase"/>
    <property type="match status" value="2"/>
</dbReference>
<accession>A0A8E0RUB5</accession>